<feature type="region of interest" description="Disordered" evidence="1">
    <location>
        <begin position="634"/>
        <end position="670"/>
    </location>
</feature>
<feature type="compositionally biased region" description="Low complexity" evidence="1">
    <location>
        <begin position="80"/>
        <end position="98"/>
    </location>
</feature>
<feature type="compositionally biased region" description="Low complexity" evidence="1">
    <location>
        <begin position="225"/>
        <end position="246"/>
    </location>
</feature>
<dbReference type="EMBL" id="GG745336">
    <property type="protein sequence ID" value="KNE60480.1"/>
    <property type="molecule type" value="Genomic_DNA"/>
</dbReference>
<reference evidence="2 3" key="1">
    <citation type="submission" date="2009-11" db="EMBL/GenBank/DDBJ databases">
        <title>Annotation of Allomyces macrogynus ATCC 38327.</title>
        <authorList>
            <consortium name="The Broad Institute Genome Sequencing Platform"/>
            <person name="Russ C."/>
            <person name="Cuomo C."/>
            <person name="Burger G."/>
            <person name="Gray M.W."/>
            <person name="Holland P.W.H."/>
            <person name="King N."/>
            <person name="Lang F.B.F."/>
            <person name="Roger A.J."/>
            <person name="Ruiz-Trillo I."/>
            <person name="Young S.K."/>
            <person name="Zeng Q."/>
            <person name="Gargeya S."/>
            <person name="Fitzgerald M."/>
            <person name="Haas B."/>
            <person name="Abouelleil A."/>
            <person name="Alvarado L."/>
            <person name="Arachchi H.M."/>
            <person name="Berlin A."/>
            <person name="Chapman S.B."/>
            <person name="Gearin G."/>
            <person name="Goldberg J."/>
            <person name="Griggs A."/>
            <person name="Gujja S."/>
            <person name="Hansen M."/>
            <person name="Heiman D."/>
            <person name="Howarth C."/>
            <person name="Larimer J."/>
            <person name="Lui A."/>
            <person name="MacDonald P.J.P."/>
            <person name="McCowen C."/>
            <person name="Montmayeur A."/>
            <person name="Murphy C."/>
            <person name="Neiman D."/>
            <person name="Pearson M."/>
            <person name="Priest M."/>
            <person name="Roberts A."/>
            <person name="Saif S."/>
            <person name="Shea T."/>
            <person name="Sisk P."/>
            <person name="Stolte C."/>
            <person name="Sykes S."/>
            <person name="Wortman J."/>
            <person name="Nusbaum C."/>
            <person name="Birren B."/>
        </authorList>
    </citation>
    <scope>NUCLEOTIDE SEQUENCE [LARGE SCALE GENOMIC DNA]</scope>
    <source>
        <strain evidence="2 3">ATCC 38327</strain>
    </source>
</reference>
<feature type="compositionally biased region" description="Low complexity" evidence="1">
    <location>
        <begin position="644"/>
        <end position="654"/>
    </location>
</feature>
<dbReference type="Proteomes" id="UP000054350">
    <property type="component" value="Unassembled WGS sequence"/>
</dbReference>
<feature type="compositionally biased region" description="Low complexity" evidence="1">
    <location>
        <begin position="169"/>
        <end position="188"/>
    </location>
</feature>
<organism evidence="2 3">
    <name type="scientific">Allomyces macrogynus (strain ATCC 38327)</name>
    <name type="common">Allomyces javanicus var. macrogynus</name>
    <dbReference type="NCBI Taxonomy" id="578462"/>
    <lineage>
        <taxon>Eukaryota</taxon>
        <taxon>Fungi</taxon>
        <taxon>Fungi incertae sedis</taxon>
        <taxon>Blastocladiomycota</taxon>
        <taxon>Blastocladiomycetes</taxon>
        <taxon>Blastocladiales</taxon>
        <taxon>Blastocladiaceae</taxon>
        <taxon>Allomyces</taxon>
    </lineage>
</organism>
<dbReference type="STRING" id="578462.A0A0L0SDM0"/>
<feature type="compositionally biased region" description="Low complexity" evidence="1">
    <location>
        <begin position="415"/>
        <end position="426"/>
    </location>
</feature>
<feature type="compositionally biased region" description="Pro residues" evidence="1">
    <location>
        <begin position="25"/>
        <end position="36"/>
    </location>
</feature>
<proteinExistence type="predicted"/>
<feature type="region of interest" description="Disordered" evidence="1">
    <location>
        <begin position="1"/>
        <end position="339"/>
    </location>
</feature>
<evidence type="ECO:0000313" key="3">
    <source>
        <dbReference type="Proteomes" id="UP000054350"/>
    </source>
</evidence>
<feature type="region of interest" description="Disordered" evidence="1">
    <location>
        <begin position="966"/>
        <end position="1032"/>
    </location>
</feature>
<evidence type="ECO:0000256" key="1">
    <source>
        <dbReference type="SAM" id="MobiDB-lite"/>
    </source>
</evidence>
<sequence>MSFANSRTSTSRPSSWGSAAGGGTPPSPSSPTPPPKSSSRRVRPASFALDTNGAPVAPASPTNSSPVRPLRAKAHSLRRSSSAVTPAAVASISSAANAGPRSPSPLATPRPGSPVTTARPPSTVGSPARPSSTVGGSRPSSMVGSGPTPRPPSTVGSPTVRPSSPRPGSPVSTSRPSSQAPPASPTRTVSPAITLARPSTPVNKRSSLVMAMSMPLPAEDDDEPVSSSPSPGVAAASEVVKVASLSPPQPPPQDTHVAPLATEKSPRLEEATVLPSPPGSAPSVPSSPRATAAESTPHTAGPATPASLTPRKLDVDDEVVSGSEQSTPKAAPVELALPPVKQKEVAEPVVAAPRAVAPASPPAPAPAPVPAPSTAAISPTFIVASLVEDESPDSLAATSPMDSVSPSLHSVTQYPLPTSLPSSPTFHEPPPPMPPVKAAARAAEPPTDRPDPINIPLAALAHSDAVLFEAASPFAPTTATALAAKPARDVVPVHHPHVASPTLSSVMESDDDDVATVRDELDDVELVRVGRANTMDRIEEEDEVATVLDEHETMVVRRPTLMSPQLTVAFAAHRDTSVERRRAPPVVVPPLAPAVEHALAQAPGAVGKALDAKSGSATSSSLSLSSPVAPASDAVIIPPPAPPSKRISTISSSSNKRKSSFPAKPIPRHPGSRFTAGQLIAYHPALVARIVTYFDDDRDAAEVRRLRLHRTLRRVGPVWLHVAKQRAATIMVVLAPHAHVLADVVTRAECLRRGVPGDHDDDPSTLTLPNPFGQYMRGLRHLELHNVALGDTELHVLSKNVTSLMHLSLHDCAISACAGLEQLTLIFPSTGLPPPPSPMIASSATTSTTSGGGWFGGLMGGNGGSHTTSAATTSVATSDRSTMACAGLEQLTLIFPSTGLPPPPSPMIASSATTSTTSGGGWFGGLMGGNGGSHTTSAATTSVATSDRSTMVGDEWGWPFHRGSTANSSAHATIGTRRRSSLVPTLPRPSVASLSSTLSRATAAPTGRKALAANCPKLRSRSRVDVPGRAKL</sequence>
<feature type="region of interest" description="Disordered" evidence="1">
    <location>
        <begin position="391"/>
        <end position="449"/>
    </location>
</feature>
<feature type="compositionally biased region" description="Pro residues" evidence="1">
    <location>
        <begin position="102"/>
        <end position="112"/>
    </location>
</feature>
<gene>
    <name evidence="2" type="ORF">AMAG_18543</name>
</gene>
<evidence type="ECO:0000313" key="2">
    <source>
        <dbReference type="EMBL" id="KNE60480.1"/>
    </source>
</evidence>
<feature type="compositionally biased region" description="Low complexity" evidence="1">
    <location>
        <begin position="281"/>
        <end position="293"/>
    </location>
</feature>
<feature type="compositionally biased region" description="Low complexity" evidence="1">
    <location>
        <begin position="988"/>
        <end position="1005"/>
    </location>
</feature>
<accession>A0A0L0SDM0</accession>
<name>A0A0L0SDM0_ALLM3</name>
<reference evidence="3" key="2">
    <citation type="submission" date="2009-11" db="EMBL/GenBank/DDBJ databases">
        <title>The Genome Sequence of Allomyces macrogynus strain ATCC 38327.</title>
        <authorList>
            <consortium name="The Broad Institute Genome Sequencing Platform"/>
            <person name="Russ C."/>
            <person name="Cuomo C."/>
            <person name="Shea T."/>
            <person name="Young S.K."/>
            <person name="Zeng Q."/>
            <person name="Koehrsen M."/>
            <person name="Haas B."/>
            <person name="Borodovsky M."/>
            <person name="Guigo R."/>
            <person name="Alvarado L."/>
            <person name="Berlin A."/>
            <person name="Borenstein D."/>
            <person name="Chen Z."/>
            <person name="Engels R."/>
            <person name="Freedman E."/>
            <person name="Gellesch M."/>
            <person name="Goldberg J."/>
            <person name="Griggs A."/>
            <person name="Gujja S."/>
            <person name="Heiman D."/>
            <person name="Hepburn T."/>
            <person name="Howarth C."/>
            <person name="Jen D."/>
            <person name="Larson L."/>
            <person name="Lewis B."/>
            <person name="Mehta T."/>
            <person name="Park D."/>
            <person name="Pearson M."/>
            <person name="Roberts A."/>
            <person name="Saif S."/>
            <person name="Shenoy N."/>
            <person name="Sisk P."/>
            <person name="Stolte C."/>
            <person name="Sykes S."/>
            <person name="Walk T."/>
            <person name="White J."/>
            <person name="Yandava C."/>
            <person name="Burger G."/>
            <person name="Gray M.W."/>
            <person name="Holland P.W.H."/>
            <person name="King N."/>
            <person name="Lang F.B.F."/>
            <person name="Roger A.J."/>
            <person name="Ruiz-Trillo I."/>
            <person name="Lander E."/>
            <person name="Nusbaum C."/>
        </authorList>
    </citation>
    <scope>NUCLEOTIDE SEQUENCE [LARGE SCALE GENOMIC DNA]</scope>
    <source>
        <strain evidence="3">ATCC 38327</strain>
    </source>
</reference>
<feature type="compositionally biased region" description="Basic and acidic residues" evidence="1">
    <location>
        <begin position="1022"/>
        <end position="1032"/>
    </location>
</feature>
<dbReference type="eggNOG" id="KOG1216">
    <property type="taxonomic scope" value="Eukaryota"/>
</dbReference>
<feature type="compositionally biased region" description="Low complexity" evidence="1">
    <location>
        <begin position="153"/>
        <end position="163"/>
    </location>
</feature>
<dbReference type="AlphaFoldDB" id="A0A0L0SDM0"/>
<dbReference type="VEuPathDB" id="FungiDB:AMAG_18543"/>
<feature type="compositionally biased region" description="Low complexity" evidence="1">
    <location>
        <begin position="436"/>
        <end position="445"/>
    </location>
</feature>
<dbReference type="OMA" id="ANTMDRI"/>
<feature type="compositionally biased region" description="Polar residues" evidence="1">
    <location>
        <begin position="396"/>
        <end position="413"/>
    </location>
</feature>
<keyword evidence="3" id="KW-1185">Reference proteome</keyword>
<feature type="compositionally biased region" description="Polar residues" evidence="1">
    <location>
        <begin position="114"/>
        <end position="143"/>
    </location>
</feature>
<feature type="compositionally biased region" description="Polar residues" evidence="1">
    <location>
        <begin position="1"/>
        <end position="10"/>
    </location>
</feature>
<protein>
    <submittedName>
        <fullName evidence="2">Uncharacterized protein</fullName>
    </submittedName>
</protein>